<dbReference type="PANTHER" id="PTHR47721:SF2">
    <property type="entry name" value="OS01G0235100 PROTEIN"/>
    <property type="match status" value="1"/>
</dbReference>
<proteinExistence type="predicted"/>
<comment type="caution">
    <text evidence="1">The sequence shown here is derived from an EMBL/GenBank/DDBJ whole genome shotgun (WGS) entry which is preliminary data.</text>
</comment>
<protein>
    <submittedName>
        <fullName evidence="1">Transcription elongation factor SPT5</fullName>
    </submittedName>
</protein>
<reference evidence="2" key="1">
    <citation type="journal article" date="2019" name="Curr. Biol.">
        <title>Genome Sequence of Striga asiatica Provides Insight into the Evolution of Plant Parasitism.</title>
        <authorList>
            <person name="Yoshida S."/>
            <person name="Kim S."/>
            <person name="Wafula E.K."/>
            <person name="Tanskanen J."/>
            <person name="Kim Y.M."/>
            <person name="Honaas L."/>
            <person name="Yang Z."/>
            <person name="Spallek T."/>
            <person name="Conn C.E."/>
            <person name="Ichihashi Y."/>
            <person name="Cheong K."/>
            <person name="Cui S."/>
            <person name="Der J.P."/>
            <person name="Gundlach H."/>
            <person name="Jiao Y."/>
            <person name="Hori C."/>
            <person name="Ishida J.K."/>
            <person name="Kasahara H."/>
            <person name="Kiba T."/>
            <person name="Kim M.S."/>
            <person name="Koo N."/>
            <person name="Laohavisit A."/>
            <person name="Lee Y.H."/>
            <person name="Lumba S."/>
            <person name="McCourt P."/>
            <person name="Mortimer J.C."/>
            <person name="Mutuku J.M."/>
            <person name="Nomura T."/>
            <person name="Sasaki-Sekimoto Y."/>
            <person name="Seto Y."/>
            <person name="Wang Y."/>
            <person name="Wakatake T."/>
            <person name="Sakakibara H."/>
            <person name="Demura T."/>
            <person name="Yamaguchi S."/>
            <person name="Yoneyama K."/>
            <person name="Manabe R.I."/>
            <person name="Nelson D.C."/>
            <person name="Schulman A.H."/>
            <person name="Timko M.P."/>
            <person name="dePamphilis C.W."/>
            <person name="Choi D."/>
            <person name="Shirasu K."/>
        </authorList>
    </citation>
    <scope>NUCLEOTIDE SEQUENCE [LARGE SCALE GENOMIC DNA]</scope>
    <source>
        <strain evidence="2">cv. UVA1</strain>
    </source>
</reference>
<name>A0A5A7P2J2_STRAF</name>
<keyword evidence="1" id="KW-0251">Elongation factor</keyword>
<organism evidence="1 2">
    <name type="scientific">Striga asiatica</name>
    <name type="common">Asiatic witchweed</name>
    <name type="synonym">Buchnera asiatica</name>
    <dbReference type="NCBI Taxonomy" id="4170"/>
    <lineage>
        <taxon>Eukaryota</taxon>
        <taxon>Viridiplantae</taxon>
        <taxon>Streptophyta</taxon>
        <taxon>Embryophyta</taxon>
        <taxon>Tracheophyta</taxon>
        <taxon>Spermatophyta</taxon>
        <taxon>Magnoliopsida</taxon>
        <taxon>eudicotyledons</taxon>
        <taxon>Gunneridae</taxon>
        <taxon>Pentapetalae</taxon>
        <taxon>asterids</taxon>
        <taxon>lamiids</taxon>
        <taxon>Lamiales</taxon>
        <taxon>Orobanchaceae</taxon>
        <taxon>Buchnereae</taxon>
        <taxon>Striga</taxon>
    </lineage>
</organism>
<accession>A0A5A7P2J2</accession>
<gene>
    <name evidence="1" type="ORF">STAS_02476</name>
</gene>
<evidence type="ECO:0000313" key="2">
    <source>
        <dbReference type="Proteomes" id="UP000325081"/>
    </source>
</evidence>
<dbReference type="OrthoDB" id="421474at2759"/>
<keyword evidence="1" id="KW-0648">Protein biosynthesis</keyword>
<evidence type="ECO:0000313" key="1">
    <source>
        <dbReference type="EMBL" id="GER26797.1"/>
    </source>
</evidence>
<dbReference type="Proteomes" id="UP000325081">
    <property type="component" value="Unassembled WGS sequence"/>
</dbReference>
<dbReference type="GO" id="GO:0003746">
    <property type="term" value="F:translation elongation factor activity"/>
    <property type="evidence" value="ECO:0007669"/>
    <property type="project" value="UniProtKB-KW"/>
</dbReference>
<keyword evidence="2" id="KW-1185">Reference proteome</keyword>
<dbReference type="PANTHER" id="PTHR47721">
    <property type="entry name" value="OS01G0235100 PROTEIN"/>
    <property type="match status" value="1"/>
</dbReference>
<dbReference type="GO" id="GO:0009507">
    <property type="term" value="C:chloroplast"/>
    <property type="evidence" value="ECO:0007669"/>
    <property type="project" value="TreeGrafter"/>
</dbReference>
<sequence>MAATGSCRTTSFFPLSAPKSPHPPHKFSPSPKHFHLCSHRCSNPSLGVSHSHISPPPAHSSNLHSPAMGCKACGREDIERGCNGEGRIQGGIATIPGFGWWPIKAYRPCPAYVASGGRYRRTGQSMDEVVSGKVKRGTSGGALWAEKVLIISFVNDGASNVALEKLNTRKKNLKDEGNWIRSFVCLDLKKVISNEYYWEMLKHSVISSTWLSYM</sequence>
<dbReference type="EMBL" id="BKCP01001225">
    <property type="protein sequence ID" value="GER26797.1"/>
    <property type="molecule type" value="Genomic_DNA"/>
</dbReference>
<dbReference type="AlphaFoldDB" id="A0A5A7P2J2"/>